<dbReference type="AlphaFoldDB" id="Q0W6J5"/>
<evidence type="ECO:0000313" key="2">
    <source>
        <dbReference type="Proteomes" id="UP000000663"/>
    </source>
</evidence>
<proteinExistence type="predicted"/>
<keyword evidence="2" id="KW-1185">Reference proteome</keyword>
<dbReference type="Proteomes" id="UP000000663">
    <property type="component" value="Chromosome"/>
</dbReference>
<accession>Q0W6J5</accession>
<dbReference type="KEGG" id="rci:RCIAA2"/>
<protein>
    <submittedName>
        <fullName evidence="1">Uncharacterized protein</fullName>
    </submittedName>
</protein>
<organism evidence="1 2">
    <name type="scientific">Methanocella arvoryzae (strain DSM 22066 / NBRC 105507 / MRE50)</name>
    <dbReference type="NCBI Taxonomy" id="351160"/>
    <lineage>
        <taxon>Archaea</taxon>
        <taxon>Methanobacteriati</taxon>
        <taxon>Methanobacteriota</taxon>
        <taxon>Stenosarchaea group</taxon>
        <taxon>Methanomicrobia</taxon>
        <taxon>Methanocellales</taxon>
        <taxon>Methanocellaceae</taxon>
        <taxon>Methanocella</taxon>
    </lineage>
</organism>
<name>Q0W6J5_METAR</name>
<sequence>MPAVQGIVTHEKLVFLQATFLSCDCSYILCIYPCQGNHYLTTKLSIWRNISCAIGCRYSCKFLCQAEYYDCMRI</sequence>
<gene>
    <name evidence="1" type="ORF">RCIAA2</name>
</gene>
<dbReference type="STRING" id="351160.RCIAA2"/>
<evidence type="ECO:0000313" key="1">
    <source>
        <dbReference type="EMBL" id="CAJ35998.1"/>
    </source>
</evidence>
<reference evidence="1 2" key="1">
    <citation type="journal article" date="2006" name="Science">
        <title>Genome of rice cluster I archaea -- the key methane producers in the rice rhizosphere.</title>
        <authorList>
            <person name="Erkel C."/>
            <person name="Kube M."/>
            <person name="Reinhardt R."/>
            <person name="Liesack W."/>
        </authorList>
    </citation>
    <scope>NUCLEOTIDE SEQUENCE [LARGE SCALE GENOMIC DNA]</scope>
    <source>
        <strain evidence="2">DSM 22066 / NBRC 105507 / MRE50</strain>
    </source>
</reference>
<dbReference type="EMBL" id="AM114193">
    <property type="protein sequence ID" value="CAJ35998.1"/>
    <property type="molecule type" value="Genomic_DNA"/>
</dbReference>